<reference evidence="2 3" key="2">
    <citation type="journal article" date="2011" name="Stand. Genomic Sci.">
        <title>Complete genome sequence of Tolumonas auensis type strain (TA 4).</title>
        <authorList>
            <person name="Chertkov O."/>
            <person name="Copeland A."/>
            <person name="Lucas S."/>
            <person name="Lapidus A."/>
            <person name="Berry K.W."/>
            <person name="Detter J.C."/>
            <person name="Del Rio T.G."/>
            <person name="Hammon N."/>
            <person name="Dalin E."/>
            <person name="Tice H."/>
            <person name="Pitluck S."/>
            <person name="Richardson P."/>
            <person name="Bruce D."/>
            <person name="Goodwin L."/>
            <person name="Han C."/>
            <person name="Tapia R."/>
            <person name="Saunders E."/>
            <person name="Schmutz J."/>
            <person name="Brettin T."/>
            <person name="Larimer F."/>
            <person name="Land M."/>
            <person name="Hauser L."/>
            <person name="Spring S."/>
            <person name="Rohde M."/>
            <person name="Kyrpides N.C."/>
            <person name="Ivanova N."/>
            <person name="Goker M."/>
            <person name="Beller H.R."/>
            <person name="Klenk H.P."/>
            <person name="Woyke T."/>
        </authorList>
    </citation>
    <scope>NUCLEOTIDE SEQUENCE [LARGE SCALE GENOMIC DNA]</scope>
    <source>
        <strain evidence="3">DSM 9187 / TA4</strain>
    </source>
</reference>
<accession>C4LBP4</accession>
<dbReference type="PROSITE" id="PS51257">
    <property type="entry name" value="PROKAR_LIPOPROTEIN"/>
    <property type="match status" value="1"/>
</dbReference>
<evidence type="ECO:0000313" key="3">
    <source>
        <dbReference type="Proteomes" id="UP000009073"/>
    </source>
</evidence>
<dbReference type="OrthoDB" id="7064604at2"/>
<organism evidence="2 3">
    <name type="scientific">Tolumonas auensis (strain DSM 9187 / NBRC 110442 / TA 4)</name>
    <dbReference type="NCBI Taxonomy" id="595494"/>
    <lineage>
        <taxon>Bacteria</taxon>
        <taxon>Pseudomonadati</taxon>
        <taxon>Pseudomonadota</taxon>
        <taxon>Gammaproteobacteria</taxon>
        <taxon>Aeromonadales</taxon>
        <taxon>Aeromonadaceae</taxon>
        <taxon>Tolumonas</taxon>
    </lineage>
</organism>
<dbReference type="AlphaFoldDB" id="C4LBP4"/>
<feature type="chain" id="PRO_5002938947" evidence="1">
    <location>
        <begin position="21"/>
        <end position="80"/>
    </location>
</feature>
<feature type="signal peptide" evidence="1">
    <location>
        <begin position="1"/>
        <end position="20"/>
    </location>
</feature>
<evidence type="ECO:0000313" key="2">
    <source>
        <dbReference type="EMBL" id="ACQ94318.1"/>
    </source>
</evidence>
<dbReference type="HOGENOM" id="CLU_2646414_0_0_6"/>
<dbReference type="EMBL" id="CP001616">
    <property type="protein sequence ID" value="ACQ94318.1"/>
    <property type="molecule type" value="Genomic_DNA"/>
</dbReference>
<dbReference type="RefSeq" id="WP_015879767.1">
    <property type="nucleotide sequence ID" value="NC_012691.1"/>
</dbReference>
<reference evidence="3" key="1">
    <citation type="submission" date="2009-05" db="EMBL/GenBank/DDBJ databases">
        <title>Complete sequence of Tolumonas auensis DSM 9187.</title>
        <authorList>
            <consortium name="US DOE Joint Genome Institute"/>
            <person name="Lucas S."/>
            <person name="Copeland A."/>
            <person name="Lapidus A."/>
            <person name="Glavina del Rio T."/>
            <person name="Tice H."/>
            <person name="Bruce D."/>
            <person name="Goodwin L."/>
            <person name="Pitluck S."/>
            <person name="Chertkov O."/>
            <person name="Brettin T."/>
            <person name="Detter J.C."/>
            <person name="Han C."/>
            <person name="Larimer F."/>
            <person name="Land M."/>
            <person name="Hauser L."/>
            <person name="Kyrpides N."/>
            <person name="Mikhailova N."/>
            <person name="Spring S."/>
            <person name="Beller H."/>
        </authorList>
    </citation>
    <scope>NUCLEOTIDE SEQUENCE [LARGE SCALE GENOMIC DNA]</scope>
    <source>
        <strain evidence="3">DSM 9187 / TA4</strain>
    </source>
</reference>
<name>C4LBP4_TOLAT</name>
<keyword evidence="3" id="KW-1185">Reference proteome</keyword>
<protein>
    <submittedName>
        <fullName evidence="2">Uncharacterized protein</fullName>
    </submittedName>
</protein>
<gene>
    <name evidence="2" type="ordered locus">Tola_2725</name>
</gene>
<dbReference type="Proteomes" id="UP000009073">
    <property type="component" value="Chromosome"/>
</dbReference>
<evidence type="ECO:0000256" key="1">
    <source>
        <dbReference type="SAM" id="SignalP"/>
    </source>
</evidence>
<proteinExistence type="predicted"/>
<dbReference type="KEGG" id="tau:Tola_2725"/>
<keyword evidence="1" id="KW-0732">Signal</keyword>
<sequence length="80" mass="9539">MFNKLFLWSFIAFVAVLACSEINLETSIYKEDKNSIEIIFPQWQTEQPWLYFYWTPGIVKWKQDPSEEEEPAVPTLGFMQ</sequence>